<keyword evidence="1" id="KW-0560">Oxidoreductase</keyword>
<dbReference type="GO" id="GO:0005737">
    <property type="term" value="C:cytoplasm"/>
    <property type="evidence" value="ECO:0007669"/>
    <property type="project" value="TreeGrafter"/>
</dbReference>
<dbReference type="PANTHER" id="PTHR43625">
    <property type="entry name" value="AFLATOXIN B1 ALDEHYDE REDUCTASE"/>
    <property type="match status" value="1"/>
</dbReference>
<dbReference type="CDD" id="cd19077">
    <property type="entry name" value="AKR_AKR8A1-2"/>
    <property type="match status" value="1"/>
</dbReference>
<dbReference type="InParanoid" id="A0A448YQK1"/>
<dbReference type="GO" id="GO:0016491">
    <property type="term" value="F:oxidoreductase activity"/>
    <property type="evidence" value="ECO:0007669"/>
    <property type="project" value="UniProtKB-KW"/>
</dbReference>
<feature type="domain" description="NADP-dependent oxidoreductase" evidence="2">
    <location>
        <begin position="9"/>
        <end position="307"/>
    </location>
</feature>
<dbReference type="SUPFAM" id="SSF51430">
    <property type="entry name" value="NAD(P)-linked oxidoreductase"/>
    <property type="match status" value="1"/>
</dbReference>
<proteinExistence type="predicted"/>
<dbReference type="Gene3D" id="3.20.20.100">
    <property type="entry name" value="NADP-dependent oxidoreductase domain"/>
    <property type="match status" value="1"/>
</dbReference>
<keyword evidence="4" id="KW-1185">Reference proteome</keyword>
<dbReference type="Proteomes" id="UP000290900">
    <property type="component" value="Unassembled WGS sequence"/>
</dbReference>
<dbReference type="PANTHER" id="PTHR43625:SF78">
    <property type="entry name" value="PYRIDOXAL REDUCTASE-RELATED"/>
    <property type="match status" value="1"/>
</dbReference>
<dbReference type="EMBL" id="CAACVR010000037">
    <property type="protein sequence ID" value="VEU23220.1"/>
    <property type="molecule type" value="Genomic_DNA"/>
</dbReference>
<dbReference type="InterPro" id="IPR050791">
    <property type="entry name" value="Aldo-Keto_reductase"/>
</dbReference>
<accession>A0A448YQK1</accession>
<name>A0A448YQK1_BRENA</name>
<dbReference type="Pfam" id="PF00248">
    <property type="entry name" value="Aldo_ket_red"/>
    <property type="match status" value="1"/>
</dbReference>
<dbReference type="STRING" id="13370.A0A448YQK1"/>
<reference evidence="3 4" key="1">
    <citation type="submission" date="2018-12" db="EMBL/GenBank/DDBJ databases">
        <authorList>
            <person name="Tiukova I."/>
            <person name="Dainat J."/>
        </authorList>
    </citation>
    <scope>NUCLEOTIDE SEQUENCE [LARGE SCALE GENOMIC DNA]</scope>
</reference>
<protein>
    <submittedName>
        <fullName evidence="3">DEKNAAC104355</fullName>
    </submittedName>
</protein>
<gene>
    <name evidence="3" type="ORF">BRENAR_LOCUS3951</name>
</gene>
<dbReference type="InterPro" id="IPR036812">
    <property type="entry name" value="NAD(P)_OxRdtase_dom_sf"/>
</dbReference>
<dbReference type="AlphaFoldDB" id="A0A448YQK1"/>
<dbReference type="InterPro" id="IPR023210">
    <property type="entry name" value="NADP_OxRdtase_dom"/>
</dbReference>
<evidence type="ECO:0000259" key="2">
    <source>
        <dbReference type="Pfam" id="PF00248"/>
    </source>
</evidence>
<dbReference type="FunCoup" id="A0A448YQK1">
    <property type="interactions" value="34"/>
</dbReference>
<evidence type="ECO:0000256" key="1">
    <source>
        <dbReference type="ARBA" id="ARBA00023002"/>
    </source>
</evidence>
<organism evidence="3 4">
    <name type="scientific">Brettanomyces naardenensis</name>
    <name type="common">Yeast</name>
    <dbReference type="NCBI Taxonomy" id="13370"/>
    <lineage>
        <taxon>Eukaryota</taxon>
        <taxon>Fungi</taxon>
        <taxon>Dikarya</taxon>
        <taxon>Ascomycota</taxon>
        <taxon>Saccharomycotina</taxon>
        <taxon>Pichiomycetes</taxon>
        <taxon>Pichiales</taxon>
        <taxon>Pichiaceae</taxon>
        <taxon>Brettanomyces</taxon>
    </lineage>
</organism>
<evidence type="ECO:0000313" key="4">
    <source>
        <dbReference type="Proteomes" id="UP000290900"/>
    </source>
</evidence>
<evidence type="ECO:0000313" key="3">
    <source>
        <dbReference type="EMBL" id="VEU23220.1"/>
    </source>
</evidence>
<dbReference type="OrthoDB" id="37537at2759"/>
<sequence length="327" mass="36991">MTTIKGPTGYGLMTLTLRAKPISKQQCFDVINAAVNEGVTFFNTGEFYGGPANPYGNMELFKEYLEKYPENRSKMVISVKGAFSFQTMRPDTSEEGLTRSIDNINKYFDNYIFEPARMDLIHPVEDVMTNLSKHVGDGKVIGLSLSEVKGSTVRRAHKVYPKLSFIEVEYSIMERGILTNGVNDACRDLKIPIIAYSPLGNGFLTGSIKSLKDFDENDMRRMHGRFSSDELIKENYKIVEVVLKMAEKKNCTPAQIALGWIRKHNEFPEKYAQIIPIPSASSVERLKENLKLVELTDDEFDEINSKIEEIEIKGARMIKAGEKYLNA</sequence>